<feature type="transmembrane region" description="Helical" evidence="2">
    <location>
        <begin position="24"/>
        <end position="43"/>
    </location>
</feature>
<comment type="caution">
    <text evidence="3">The sequence shown here is derived from an EMBL/GenBank/DDBJ whole genome shotgun (WGS) entry which is preliminary data.</text>
</comment>
<evidence type="ECO:0000313" key="3">
    <source>
        <dbReference type="EMBL" id="KAJ7745098.1"/>
    </source>
</evidence>
<dbReference type="Proteomes" id="UP001215598">
    <property type="component" value="Unassembled WGS sequence"/>
</dbReference>
<protein>
    <submittedName>
        <fullName evidence="3">Uncharacterized protein</fullName>
    </submittedName>
</protein>
<name>A0AAD7IN49_9AGAR</name>
<feature type="compositionally biased region" description="Polar residues" evidence="1">
    <location>
        <begin position="55"/>
        <end position="64"/>
    </location>
</feature>
<keyword evidence="2" id="KW-1133">Transmembrane helix</keyword>
<evidence type="ECO:0000313" key="4">
    <source>
        <dbReference type="Proteomes" id="UP001215598"/>
    </source>
</evidence>
<dbReference type="EMBL" id="JARKIB010000084">
    <property type="protein sequence ID" value="KAJ7745098.1"/>
    <property type="molecule type" value="Genomic_DNA"/>
</dbReference>
<evidence type="ECO:0000256" key="2">
    <source>
        <dbReference type="SAM" id="Phobius"/>
    </source>
</evidence>
<accession>A0AAD7IN49</accession>
<organism evidence="3 4">
    <name type="scientific">Mycena metata</name>
    <dbReference type="NCBI Taxonomy" id="1033252"/>
    <lineage>
        <taxon>Eukaryota</taxon>
        <taxon>Fungi</taxon>
        <taxon>Dikarya</taxon>
        <taxon>Basidiomycota</taxon>
        <taxon>Agaricomycotina</taxon>
        <taxon>Agaricomycetes</taxon>
        <taxon>Agaricomycetidae</taxon>
        <taxon>Agaricales</taxon>
        <taxon>Marasmiineae</taxon>
        <taxon>Mycenaceae</taxon>
        <taxon>Mycena</taxon>
    </lineage>
</organism>
<keyword evidence="2" id="KW-0472">Membrane</keyword>
<reference evidence="3" key="1">
    <citation type="submission" date="2023-03" db="EMBL/GenBank/DDBJ databases">
        <title>Massive genome expansion in bonnet fungi (Mycena s.s.) driven by repeated elements and novel gene families across ecological guilds.</title>
        <authorList>
            <consortium name="Lawrence Berkeley National Laboratory"/>
            <person name="Harder C.B."/>
            <person name="Miyauchi S."/>
            <person name="Viragh M."/>
            <person name="Kuo A."/>
            <person name="Thoen E."/>
            <person name="Andreopoulos B."/>
            <person name="Lu D."/>
            <person name="Skrede I."/>
            <person name="Drula E."/>
            <person name="Henrissat B."/>
            <person name="Morin E."/>
            <person name="Kohler A."/>
            <person name="Barry K."/>
            <person name="LaButti K."/>
            <person name="Morin E."/>
            <person name="Salamov A."/>
            <person name="Lipzen A."/>
            <person name="Mereny Z."/>
            <person name="Hegedus B."/>
            <person name="Baldrian P."/>
            <person name="Stursova M."/>
            <person name="Weitz H."/>
            <person name="Taylor A."/>
            <person name="Grigoriev I.V."/>
            <person name="Nagy L.G."/>
            <person name="Martin F."/>
            <person name="Kauserud H."/>
        </authorList>
    </citation>
    <scope>NUCLEOTIDE SEQUENCE</scope>
    <source>
        <strain evidence="3">CBHHK182m</strain>
    </source>
</reference>
<keyword evidence="4" id="KW-1185">Reference proteome</keyword>
<gene>
    <name evidence="3" type="ORF">B0H16DRAFT_1889473</name>
</gene>
<dbReference type="AlphaFoldDB" id="A0AAD7IN49"/>
<proteinExistence type="predicted"/>
<keyword evidence="2" id="KW-0812">Transmembrane</keyword>
<feature type="region of interest" description="Disordered" evidence="1">
    <location>
        <begin position="54"/>
        <end position="83"/>
    </location>
</feature>
<sequence length="83" mass="8832">MQDTGCTSTQLTPYPRRVISSNSSYFYVLLPSSTLLLLIHLVLGTSTRLCITTVPLPTSDTTGPPTAYPQTGGALPYTPTTLA</sequence>
<evidence type="ECO:0000256" key="1">
    <source>
        <dbReference type="SAM" id="MobiDB-lite"/>
    </source>
</evidence>